<name>A0A4Y9L2M8_9BRAD</name>
<protein>
    <submittedName>
        <fullName evidence="1">Uncharacterized protein</fullName>
    </submittedName>
</protein>
<comment type="caution">
    <text evidence="1">The sequence shown here is derived from an EMBL/GenBank/DDBJ whole genome shotgun (WGS) entry which is preliminary data.</text>
</comment>
<keyword evidence="2" id="KW-1185">Reference proteome</keyword>
<gene>
    <name evidence="1" type="ORF">E4K65_44695</name>
</gene>
<evidence type="ECO:0000313" key="1">
    <source>
        <dbReference type="EMBL" id="TFV36927.1"/>
    </source>
</evidence>
<evidence type="ECO:0000313" key="2">
    <source>
        <dbReference type="Proteomes" id="UP000297966"/>
    </source>
</evidence>
<proteinExistence type="predicted"/>
<dbReference type="RefSeq" id="WP_135179507.1">
    <property type="nucleotide sequence ID" value="NZ_SPQT01000058.1"/>
</dbReference>
<dbReference type="EMBL" id="SPQT01000058">
    <property type="protein sequence ID" value="TFV36927.1"/>
    <property type="molecule type" value="Genomic_DNA"/>
</dbReference>
<accession>A0A4Y9L2M8</accession>
<dbReference type="AlphaFoldDB" id="A0A4Y9L2M8"/>
<sequence>MRSKTEAEIMHRWPALSDGALEILTNAALVEGEWFVNAENLLAAAELVGLGLVQAREGDDGIDLVLTDAARALVNKRCRGRLST</sequence>
<organism evidence="1 2">
    <name type="scientific">Bradyrhizobium niftali</name>
    <dbReference type="NCBI Taxonomy" id="2560055"/>
    <lineage>
        <taxon>Bacteria</taxon>
        <taxon>Pseudomonadati</taxon>
        <taxon>Pseudomonadota</taxon>
        <taxon>Alphaproteobacteria</taxon>
        <taxon>Hyphomicrobiales</taxon>
        <taxon>Nitrobacteraceae</taxon>
        <taxon>Bradyrhizobium</taxon>
    </lineage>
</organism>
<dbReference type="Proteomes" id="UP000297966">
    <property type="component" value="Unassembled WGS sequence"/>
</dbReference>
<reference evidence="1 2" key="1">
    <citation type="submission" date="2019-03" db="EMBL/GenBank/DDBJ databases">
        <title>Bradyrhizobium diversity isolated from nodules of Chamaecrista fasciculata.</title>
        <authorList>
            <person name="Klepa M.S."/>
            <person name="Urquiaga M.O."/>
            <person name="Hungria M."/>
            <person name="Delamuta J.R."/>
        </authorList>
    </citation>
    <scope>NUCLEOTIDE SEQUENCE [LARGE SCALE GENOMIC DNA]</scope>
    <source>
        <strain evidence="1 2">CNPSo 3448</strain>
    </source>
</reference>